<accession>A0A1E1MUH9</accession>
<feature type="domain" description="Alpha/beta hydrolase fold-3" evidence="2">
    <location>
        <begin position="109"/>
        <end position="328"/>
    </location>
</feature>
<dbReference type="InterPro" id="IPR050300">
    <property type="entry name" value="GDXG_lipolytic_enzyme"/>
</dbReference>
<reference evidence="4" key="1">
    <citation type="submission" date="2016-03" db="EMBL/GenBank/DDBJ databases">
        <authorList>
            <person name="Guldener U."/>
        </authorList>
    </citation>
    <scope>NUCLEOTIDE SEQUENCE [LARGE SCALE GENOMIC DNA]</scope>
</reference>
<evidence type="ECO:0000259" key="2">
    <source>
        <dbReference type="Pfam" id="PF07859"/>
    </source>
</evidence>
<dbReference type="GO" id="GO:0016787">
    <property type="term" value="F:hydrolase activity"/>
    <property type="evidence" value="ECO:0007669"/>
    <property type="project" value="UniProtKB-KW"/>
</dbReference>
<dbReference type="Proteomes" id="UP000177625">
    <property type="component" value="Unassembled WGS sequence"/>
</dbReference>
<dbReference type="InterPro" id="IPR013094">
    <property type="entry name" value="AB_hydrolase_3"/>
</dbReference>
<evidence type="ECO:0000313" key="4">
    <source>
        <dbReference type="Proteomes" id="UP000177625"/>
    </source>
</evidence>
<dbReference type="PANTHER" id="PTHR48081">
    <property type="entry name" value="AB HYDROLASE SUPERFAMILY PROTEIN C4A8.06C"/>
    <property type="match status" value="1"/>
</dbReference>
<dbReference type="EMBL" id="FJVC01000616">
    <property type="protein sequence ID" value="CZT52713.1"/>
    <property type="molecule type" value="Genomic_DNA"/>
</dbReference>
<dbReference type="InterPro" id="IPR029058">
    <property type="entry name" value="AB_hydrolase_fold"/>
</dbReference>
<dbReference type="Gene3D" id="3.40.50.1820">
    <property type="entry name" value="alpha/beta hydrolase"/>
    <property type="match status" value="1"/>
</dbReference>
<protein>
    <submittedName>
        <fullName evidence="3">Related to esterase</fullName>
    </submittedName>
</protein>
<evidence type="ECO:0000313" key="3">
    <source>
        <dbReference type="EMBL" id="CZT52713.1"/>
    </source>
</evidence>
<name>A0A1E1MUH9_RHYSE</name>
<dbReference type="SUPFAM" id="SSF53474">
    <property type="entry name" value="alpha/beta-Hydrolases"/>
    <property type="match status" value="1"/>
</dbReference>
<dbReference type="Pfam" id="PF07859">
    <property type="entry name" value="Abhydrolase_3"/>
    <property type="match status" value="1"/>
</dbReference>
<sequence>MAASIKLAETISHPLLNSIPPSLIPHFEPAYVDYYNKYSVGRLATHQVPIEDFRANPNAYLTTYGRALVEQGNLKITEQKCPVSGGEITIRIFEPDVEKYGDWMKPVYVNFHGGGWVFGGLQTDFEFCKRVAHEVGAVVFDVDYRLAPEFRFPIPVNDCWEALNWIRDAKQSEFNLDLDRLAIGGVSAGGHLAAVVAHMCRDASIPLAFQLLAVPVCDLHIFAPDGTSLSSQPYASYRDLANTQPLPLERMTYFHRHFLGNPRPKEVDVDWRVSPMHAKSFKGLAKALVVTAEMDLLKDEGVVYAGKLRDAGVAVQEVQIKGAPHTFMQMDGILDGGKEYNRVTVKALQEALGKKIILGLNSKYISGQNYLPEGAFL</sequence>
<dbReference type="PANTHER" id="PTHR48081:SF8">
    <property type="entry name" value="ALPHA_BETA HYDROLASE FOLD-3 DOMAIN-CONTAINING PROTEIN-RELATED"/>
    <property type="match status" value="1"/>
</dbReference>
<organism evidence="3 4">
    <name type="scientific">Rhynchosporium secalis</name>
    <name type="common">Barley scald fungus</name>
    <dbReference type="NCBI Taxonomy" id="38038"/>
    <lineage>
        <taxon>Eukaryota</taxon>
        <taxon>Fungi</taxon>
        <taxon>Dikarya</taxon>
        <taxon>Ascomycota</taxon>
        <taxon>Pezizomycotina</taxon>
        <taxon>Leotiomycetes</taxon>
        <taxon>Helotiales</taxon>
        <taxon>Ploettnerulaceae</taxon>
        <taxon>Rhynchosporium</taxon>
    </lineage>
</organism>
<gene>
    <name evidence="3" type="ORF">RSE6_14073</name>
</gene>
<keyword evidence="4" id="KW-1185">Reference proteome</keyword>
<keyword evidence="1" id="KW-0378">Hydrolase</keyword>
<proteinExistence type="predicted"/>
<evidence type="ECO:0000256" key="1">
    <source>
        <dbReference type="ARBA" id="ARBA00022801"/>
    </source>
</evidence>
<dbReference type="AlphaFoldDB" id="A0A1E1MUH9"/>